<gene>
    <name evidence="2" type="ORF">PHATRDRAFT_37941</name>
</gene>
<dbReference type="Pfam" id="PF05050">
    <property type="entry name" value="Methyltransf_21"/>
    <property type="match status" value="1"/>
</dbReference>
<dbReference type="GeneID" id="7202858"/>
<feature type="domain" description="Methyltransferase FkbM" evidence="1">
    <location>
        <begin position="203"/>
        <end position="351"/>
    </location>
</feature>
<dbReference type="InterPro" id="IPR029063">
    <property type="entry name" value="SAM-dependent_MTases_sf"/>
</dbReference>
<dbReference type="RefSeq" id="XP_002182072.1">
    <property type="nucleotide sequence ID" value="XM_002182036.1"/>
</dbReference>
<protein>
    <recommendedName>
        <fullName evidence="1">Methyltransferase FkbM domain-containing protein</fullName>
    </recommendedName>
</protein>
<evidence type="ECO:0000313" key="3">
    <source>
        <dbReference type="Proteomes" id="UP000000759"/>
    </source>
</evidence>
<keyword evidence="3" id="KW-1185">Reference proteome</keyword>
<evidence type="ECO:0000259" key="1">
    <source>
        <dbReference type="Pfam" id="PF05050"/>
    </source>
</evidence>
<name>B7G4H2_PHATC</name>
<evidence type="ECO:0000313" key="2">
    <source>
        <dbReference type="EMBL" id="EEC46612.1"/>
    </source>
</evidence>
<accession>B7G4H2</accession>
<dbReference type="Gene3D" id="3.40.50.150">
    <property type="entry name" value="Vaccinia Virus protein VP39"/>
    <property type="match status" value="1"/>
</dbReference>
<sequence>MRKWRRVYASLCVAVATTVVLSALSRDVRSTLMPFYNETQKTSLLFDDSSDRVGHFDGLFSDARAYQNIEESNQHRQKYEAKCADESSTQEEIVEILGSWYRPSLDGEVATQQSKLPVEPCRFTFLDFGANVGDSMGKLVDAGIPPCSKKGILAPRIDLEHGFLQPLQKGKGFRKLITWIRTQMEEVSRQLSGPVQPENYCYFGIEGNPIFTNHLNRLQQRLMLTSPRPLRRVHFFTETVGAAKDETTVLFLDTVNEKENFWGSSTLSGHRDVQSSLLSGNDKREVSVQGFTLTRLLHETVKMMPGAHVMVKMDIEGAEYALLNEAFDSGALCNTTARAVRVDIIVEVHGEIQKQS</sequence>
<dbReference type="AlphaFoldDB" id="B7G4H2"/>
<reference evidence="2 3" key="1">
    <citation type="journal article" date="2008" name="Nature">
        <title>The Phaeodactylum genome reveals the evolutionary history of diatom genomes.</title>
        <authorList>
            <person name="Bowler C."/>
            <person name="Allen A.E."/>
            <person name="Badger J.H."/>
            <person name="Grimwood J."/>
            <person name="Jabbari K."/>
            <person name="Kuo A."/>
            <person name="Maheswari U."/>
            <person name="Martens C."/>
            <person name="Maumus F."/>
            <person name="Otillar R.P."/>
            <person name="Rayko E."/>
            <person name="Salamov A."/>
            <person name="Vandepoele K."/>
            <person name="Beszteri B."/>
            <person name="Gruber A."/>
            <person name="Heijde M."/>
            <person name="Katinka M."/>
            <person name="Mock T."/>
            <person name="Valentin K."/>
            <person name="Verret F."/>
            <person name="Berges J.A."/>
            <person name="Brownlee C."/>
            <person name="Cadoret J.P."/>
            <person name="Chiovitti A."/>
            <person name="Choi C.J."/>
            <person name="Coesel S."/>
            <person name="De Martino A."/>
            <person name="Detter J.C."/>
            <person name="Durkin C."/>
            <person name="Falciatore A."/>
            <person name="Fournet J."/>
            <person name="Haruta M."/>
            <person name="Huysman M.J."/>
            <person name="Jenkins B.D."/>
            <person name="Jiroutova K."/>
            <person name="Jorgensen R.E."/>
            <person name="Joubert Y."/>
            <person name="Kaplan A."/>
            <person name="Kroger N."/>
            <person name="Kroth P.G."/>
            <person name="La Roche J."/>
            <person name="Lindquist E."/>
            <person name="Lommer M."/>
            <person name="Martin-Jezequel V."/>
            <person name="Lopez P.J."/>
            <person name="Lucas S."/>
            <person name="Mangogna M."/>
            <person name="McGinnis K."/>
            <person name="Medlin L.K."/>
            <person name="Montsant A."/>
            <person name="Oudot-Le Secq M.P."/>
            <person name="Napoli C."/>
            <person name="Obornik M."/>
            <person name="Parker M.S."/>
            <person name="Petit J.L."/>
            <person name="Porcel B.M."/>
            <person name="Poulsen N."/>
            <person name="Robison M."/>
            <person name="Rychlewski L."/>
            <person name="Rynearson T.A."/>
            <person name="Schmutz J."/>
            <person name="Shapiro H."/>
            <person name="Siaut M."/>
            <person name="Stanley M."/>
            <person name="Sussman M.R."/>
            <person name="Taylor A.R."/>
            <person name="Vardi A."/>
            <person name="von Dassow P."/>
            <person name="Vyverman W."/>
            <person name="Willis A."/>
            <person name="Wyrwicz L.S."/>
            <person name="Rokhsar D.S."/>
            <person name="Weissenbach J."/>
            <person name="Armbrust E.V."/>
            <person name="Green B.R."/>
            <person name="Van de Peer Y."/>
            <person name="Grigoriev I.V."/>
        </authorList>
    </citation>
    <scope>NUCLEOTIDE SEQUENCE [LARGE SCALE GENOMIC DNA]</scope>
    <source>
        <strain evidence="2 3">CCAP 1055/1</strain>
    </source>
</reference>
<organism evidence="2 3">
    <name type="scientific">Phaeodactylum tricornutum (strain CCAP 1055/1)</name>
    <dbReference type="NCBI Taxonomy" id="556484"/>
    <lineage>
        <taxon>Eukaryota</taxon>
        <taxon>Sar</taxon>
        <taxon>Stramenopiles</taxon>
        <taxon>Ochrophyta</taxon>
        <taxon>Bacillariophyta</taxon>
        <taxon>Bacillariophyceae</taxon>
        <taxon>Bacillariophycidae</taxon>
        <taxon>Naviculales</taxon>
        <taxon>Phaeodactylaceae</taxon>
        <taxon>Phaeodactylum</taxon>
    </lineage>
</organism>
<dbReference type="KEGG" id="pti:PHATRDRAFT_37941"/>
<dbReference type="SUPFAM" id="SSF53335">
    <property type="entry name" value="S-adenosyl-L-methionine-dependent methyltransferases"/>
    <property type="match status" value="1"/>
</dbReference>
<dbReference type="HOGENOM" id="CLU_714692_0_0_1"/>
<dbReference type="Proteomes" id="UP000000759">
    <property type="component" value="Chromosome 14"/>
</dbReference>
<dbReference type="EMBL" id="CM000616">
    <property type="protein sequence ID" value="EEC46612.1"/>
    <property type="molecule type" value="Genomic_DNA"/>
</dbReference>
<dbReference type="InterPro" id="IPR006342">
    <property type="entry name" value="FkbM_mtfrase"/>
</dbReference>
<dbReference type="PaxDb" id="2850-Phatr37941"/>
<dbReference type="InParanoid" id="B7G4H2"/>
<dbReference type="OrthoDB" id="10006218at2759"/>
<proteinExistence type="predicted"/>
<reference evidence="3" key="2">
    <citation type="submission" date="2008-08" db="EMBL/GenBank/DDBJ databases">
        <authorList>
            <consortium name="Diatom Consortium"/>
            <person name="Grigoriev I."/>
            <person name="Grimwood J."/>
            <person name="Kuo A."/>
            <person name="Otillar R.P."/>
            <person name="Salamov A."/>
            <person name="Detter J.C."/>
            <person name="Lindquist E."/>
            <person name="Shapiro H."/>
            <person name="Lucas S."/>
            <person name="Glavina del Rio T."/>
            <person name="Pitluck S."/>
            <person name="Rokhsar D."/>
            <person name="Bowler C."/>
        </authorList>
    </citation>
    <scope>GENOME REANNOTATION</scope>
    <source>
        <strain evidence="3">CCAP 1055/1</strain>
    </source>
</reference>